<dbReference type="Proteomes" id="UP001295794">
    <property type="component" value="Unassembled WGS sequence"/>
</dbReference>
<dbReference type="Pfam" id="PF08309">
    <property type="entry name" value="LVIVD"/>
    <property type="match status" value="1"/>
</dbReference>
<dbReference type="InterPro" id="IPR013211">
    <property type="entry name" value="LVIVD"/>
</dbReference>
<proteinExistence type="predicted"/>
<dbReference type="EMBL" id="CAVNYO010000434">
    <property type="protein sequence ID" value="CAK5279130.1"/>
    <property type="molecule type" value="Genomic_DNA"/>
</dbReference>
<evidence type="ECO:0000313" key="2">
    <source>
        <dbReference type="EMBL" id="CAK5279130.1"/>
    </source>
</evidence>
<dbReference type="AlphaFoldDB" id="A0AAD2K514"/>
<feature type="signal peptide" evidence="1">
    <location>
        <begin position="1"/>
        <end position="22"/>
    </location>
</feature>
<evidence type="ECO:0000256" key="1">
    <source>
        <dbReference type="SAM" id="SignalP"/>
    </source>
</evidence>
<accession>A0AAD2K514</accession>
<dbReference type="PANTHER" id="PTHR38787">
    <property type="entry name" value="REGULATORY P DOMAIN-CONTAINING PROTEIN"/>
    <property type="match status" value="1"/>
</dbReference>
<comment type="caution">
    <text evidence="2">The sequence shown here is derived from an EMBL/GenBank/DDBJ whole genome shotgun (WGS) entry which is preliminary data.</text>
</comment>
<dbReference type="GO" id="GO:0005576">
    <property type="term" value="C:extracellular region"/>
    <property type="evidence" value="ECO:0007669"/>
    <property type="project" value="TreeGrafter"/>
</dbReference>
<dbReference type="NCBIfam" id="TIGR04312">
    <property type="entry name" value="choice_anch_B"/>
    <property type="match status" value="1"/>
</dbReference>
<feature type="chain" id="PRO_5042271926" description="Regulatory P domain-containing protein" evidence="1">
    <location>
        <begin position="23"/>
        <end position="496"/>
    </location>
</feature>
<reference evidence="2" key="1">
    <citation type="submission" date="2023-11" db="EMBL/GenBank/DDBJ databases">
        <authorList>
            <person name="De Vega J J."/>
            <person name="De Vega J J."/>
        </authorList>
    </citation>
    <scope>NUCLEOTIDE SEQUENCE</scope>
</reference>
<evidence type="ECO:0000313" key="3">
    <source>
        <dbReference type="Proteomes" id="UP001295794"/>
    </source>
</evidence>
<sequence>MALVSLLFLAAALAASRTSAQAAIRRGDEAPFMHVPLATATDYASGRVHKQLMAGMVQYVSTIRQDGVRAADAVDPLLGIAAIREYTPCVGGYGGTQENNTYACRNLDLYAFVPHGELGSAVKVGNDIWGWAHTDVQGATTREFGLVGQMDGTAFVEVLSDGQIAYLGRLATQTTSEIWRDIKVIGHHAYIGSEALGHGIQVFDLHKLLDKSLLASPKVFSIETDLTALYDGLPLGSSHNVVSHEDKNLIIAVGALPRTDICGAGLIFIDVSDPSKPTGVGCAGDDGYVHDAQCLTYIGPDARYNGSDICYAFNEDTFTIYDITNPADTVTLSVTYYYGVAYSHQGWVIDEKNQTHLLLNDELDELSQSGWAADQRTTTYIWDITDLERPVLTGHYKSPAVAIDHNLYVRNGLAYETNYNSGLRVVDVSSVKQDPTGAGFFEAAFFDVHPEDDETNGSAEIGGAWSSYPYFDSGYILVNTLERGLFVVKYNNTGGL</sequence>
<organism evidence="2 3">
    <name type="scientific">Mycena citricolor</name>
    <dbReference type="NCBI Taxonomy" id="2018698"/>
    <lineage>
        <taxon>Eukaryota</taxon>
        <taxon>Fungi</taxon>
        <taxon>Dikarya</taxon>
        <taxon>Basidiomycota</taxon>
        <taxon>Agaricomycotina</taxon>
        <taxon>Agaricomycetes</taxon>
        <taxon>Agaricomycetidae</taxon>
        <taxon>Agaricales</taxon>
        <taxon>Marasmiineae</taxon>
        <taxon>Mycenaceae</taxon>
        <taxon>Mycena</taxon>
    </lineage>
</organism>
<name>A0AAD2K514_9AGAR</name>
<keyword evidence="1" id="KW-0732">Signal</keyword>
<dbReference type="InterPro" id="IPR027589">
    <property type="entry name" value="Choice_anch_B"/>
</dbReference>
<evidence type="ECO:0008006" key="4">
    <source>
        <dbReference type="Google" id="ProtNLM"/>
    </source>
</evidence>
<protein>
    <recommendedName>
        <fullName evidence="4">Regulatory P domain-containing protein</fullName>
    </recommendedName>
</protein>
<gene>
    <name evidence="2" type="ORF">MYCIT1_LOCUS28942</name>
</gene>
<keyword evidence="3" id="KW-1185">Reference proteome</keyword>
<dbReference type="PANTHER" id="PTHR38787:SF3">
    <property type="entry name" value="REGULATORY P DOMAIN-CONTAINING PROTEIN"/>
    <property type="match status" value="1"/>
</dbReference>